<organism evidence="1 2">
    <name type="scientific">Aphanomyces invadans</name>
    <dbReference type="NCBI Taxonomy" id="157072"/>
    <lineage>
        <taxon>Eukaryota</taxon>
        <taxon>Sar</taxon>
        <taxon>Stramenopiles</taxon>
        <taxon>Oomycota</taxon>
        <taxon>Saprolegniomycetes</taxon>
        <taxon>Saprolegniales</taxon>
        <taxon>Verrucalvaceae</taxon>
        <taxon>Aphanomyces</taxon>
    </lineage>
</organism>
<dbReference type="Gene3D" id="3.30.70.360">
    <property type="match status" value="1"/>
</dbReference>
<dbReference type="AlphaFoldDB" id="A0A418B166"/>
<evidence type="ECO:0008006" key="3">
    <source>
        <dbReference type="Google" id="ProtNLM"/>
    </source>
</evidence>
<dbReference type="Gene3D" id="3.40.630.10">
    <property type="entry name" value="Zn peptidases"/>
    <property type="match status" value="1"/>
</dbReference>
<evidence type="ECO:0000313" key="2">
    <source>
        <dbReference type="Proteomes" id="UP000285060"/>
    </source>
</evidence>
<protein>
    <recommendedName>
        <fullName evidence="3">Peptidase M20 dimerisation domain-containing protein</fullName>
    </recommendedName>
</protein>
<dbReference type="SUPFAM" id="SSF53187">
    <property type="entry name" value="Zn-dependent exopeptidases"/>
    <property type="match status" value="1"/>
</dbReference>
<sequence length="185" mass="19760">MDGLPMTEANPHLPYKSTAVQCAHMCGHDGHMATLLGFATLVQSHRHLLPPHTTVRLLFQPAEEGHFGAPAMIQDGCLDGVDEIYGYHNIPYPVGEIRVKAGPMMSHSARFSIKIRGPGGHGSAPHQTQVQFSGTRNVAAHDSGVLSITQVHGGEADNVIPSVVTLSGTLRDFSPAVSALMQKRT</sequence>
<dbReference type="Pfam" id="PF01546">
    <property type="entry name" value="Peptidase_M20"/>
    <property type="match status" value="1"/>
</dbReference>
<gene>
    <name evidence="1" type="ORF">DYB32_003250</name>
</gene>
<dbReference type="Proteomes" id="UP000285060">
    <property type="component" value="Unassembled WGS sequence"/>
</dbReference>
<dbReference type="PANTHER" id="PTHR11014">
    <property type="entry name" value="PEPTIDASE M20 FAMILY MEMBER"/>
    <property type="match status" value="1"/>
</dbReference>
<dbReference type="VEuPathDB" id="FungiDB:H310_13620"/>
<comment type="caution">
    <text evidence="1">The sequence shown here is derived from an EMBL/GenBank/DDBJ whole genome shotgun (WGS) entry which is preliminary data.</text>
</comment>
<dbReference type="SUPFAM" id="SSF55031">
    <property type="entry name" value="Bacterial exopeptidase dimerisation domain"/>
    <property type="match status" value="1"/>
</dbReference>
<dbReference type="InterPro" id="IPR002933">
    <property type="entry name" value="Peptidase_M20"/>
</dbReference>
<evidence type="ECO:0000313" key="1">
    <source>
        <dbReference type="EMBL" id="RHY31696.1"/>
    </source>
</evidence>
<dbReference type="PANTHER" id="PTHR11014:SF63">
    <property type="entry name" value="METALLOPEPTIDASE, PUTATIVE (AFU_ORTHOLOGUE AFUA_6G09600)-RELATED"/>
    <property type="match status" value="1"/>
</dbReference>
<reference evidence="1 2" key="1">
    <citation type="submission" date="2018-08" db="EMBL/GenBank/DDBJ databases">
        <title>Aphanomyces genome sequencing and annotation.</title>
        <authorList>
            <person name="Minardi D."/>
            <person name="Oidtmann B."/>
            <person name="Van Der Giezen M."/>
            <person name="Studholme D.J."/>
        </authorList>
    </citation>
    <scope>NUCLEOTIDE SEQUENCE [LARGE SCALE GENOMIC DNA]</scope>
    <source>
        <strain evidence="1 2">NJM0002</strain>
    </source>
</reference>
<accession>A0A418B166</accession>
<dbReference type="InterPro" id="IPR017439">
    <property type="entry name" value="Amidohydrolase"/>
</dbReference>
<name>A0A418B166_9STRA</name>
<dbReference type="InterPro" id="IPR036264">
    <property type="entry name" value="Bact_exopeptidase_dim_dom"/>
</dbReference>
<dbReference type="GO" id="GO:0016787">
    <property type="term" value="F:hydrolase activity"/>
    <property type="evidence" value="ECO:0007669"/>
    <property type="project" value="InterPro"/>
</dbReference>
<dbReference type="NCBIfam" id="TIGR01891">
    <property type="entry name" value="amidohydrolases"/>
    <property type="match status" value="1"/>
</dbReference>
<dbReference type="EMBL" id="QUSY01000192">
    <property type="protein sequence ID" value="RHY31696.1"/>
    <property type="molecule type" value="Genomic_DNA"/>
</dbReference>
<proteinExistence type="predicted"/>
<keyword evidence="2" id="KW-1185">Reference proteome</keyword>